<evidence type="ECO:0000313" key="4">
    <source>
        <dbReference type="Proteomes" id="UP000182471"/>
    </source>
</evidence>
<proteinExistence type="predicted"/>
<dbReference type="InterPro" id="IPR001279">
    <property type="entry name" value="Metallo-B-lactamas"/>
</dbReference>
<reference evidence="4" key="1">
    <citation type="submission" date="2016-10" db="EMBL/GenBank/DDBJ databases">
        <authorList>
            <person name="Varghese N."/>
            <person name="Submissions S."/>
        </authorList>
    </citation>
    <scope>NUCLEOTIDE SEQUENCE [LARGE SCALE GENOMIC DNA]</scope>
    <source>
        <strain evidence="4">S1b</strain>
    </source>
</reference>
<organism evidence="3 4">
    <name type="scientific">Lachnobacterium bovis</name>
    <dbReference type="NCBI Taxonomy" id="140626"/>
    <lineage>
        <taxon>Bacteria</taxon>
        <taxon>Bacillati</taxon>
        <taxon>Bacillota</taxon>
        <taxon>Clostridia</taxon>
        <taxon>Lachnospirales</taxon>
        <taxon>Lachnospiraceae</taxon>
        <taxon>Lachnobacterium</taxon>
    </lineage>
</organism>
<evidence type="ECO:0000256" key="1">
    <source>
        <dbReference type="ARBA" id="ARBA00022759"/>
    </source>
</evidence>
<dbReference type="EMBL" id="FOGW01000025">
    <property type="protein sequence ID" value="SES05989.1"/>
    <property type="molecule type" value="Genomic_DNA"/>
</dbReference>
<dbReference type="Pfam" id="PF23023">
    <property type="entry name" value="Anti-Pycsar_Apyc1"/>
    <property type="match status" value="1"/>
</dbReference>
<keyword evidence="1" id="KW-0540">Nuclease</keyword>
<name>A0A1H9U9F9_9FIRM</name>
<keyword evidence="4" id="KW-1185">Reference proteome</keyword>
<accession>A0A1H9U9F9</accession>
<keyword evidence="1" id="KW-0378">Hydrolase</keyword>
<dbReference type="RefSeq" id="WP_022750210.1">
    <property type="nucleotide sequence ID" value="NZ_FOGW01000025.1"/>
</dbReference>
<dbReference type="SUPFAM" id="SSF56281">
    <property type="entry name" value="Metallo-hydrolase/oxidoreductase"/>
    <property type="match status" value="1"/>
</dbReference>
<sequence>MKLTMLGTGCALVTECYNTCFIVEDNNKLFMVDGGGGNNILHQIKYANYDVMDIHHIFVTHKHIDHLMGIVWMIRKICQSMSQGVYEGEAFIYSHKEVLELLADMSDKLLVKKQSKFIGDRLHFVEVHDGETKNIIDHDVIFFDIQSTKAKQYGFSMDMGNGKKLTCCGDEPYSECEEKYAKDSEWLLHEAFCLYSQRDIFNPYEKHHSTVKDACELAEKLNVKNLLLYHTEDKNISNRAELYAEEGSKYYNGNLLIPNDLDSVEL</sequence>
<dbReference type="SMART" id="SM00849">
    <property type="entry name" value="Lactamase_B"/>
    <property type="match status" value="1"/>
</dbReference>
<dbReference type="PANTHER" id="PTHR46018:SF2">
    <property type="entry name" value="ZINC PHOSPHODIESTERASE ELAC PROTEIN 1"/>
    <property type="match status" value="1"/>
</dbReference>
<dbReference type="GO" id="GO:0042781">
    <property type="term" value="F:3'-tRNA processing endoribonuclease activity"/>
    <property type="evidence" value="ECO:0007669"/>
    <property type="project" value="TreeGrafter"/>
</dbReference>
<dbReference type="AlphaFoldDB" id="A0A1H9U9F9"/>
<dbReference type="Gene3D" id="3.60.15.10">
    <property type="entry name" value="Ribonuclease Z/Hydroxyacylglutathione hydrolase-like"/>
    <property type="match status" value="1"/>
</dbReference>
<protein>
    <submittedName>
        <fullName evidence="3">Ribonuclease Z</fullName>
    </submittedName>
</protein>
<dbReference type="Proteomes" id="UP000182471">
    <property type="component" value="Unassembled WGS sequence"/>
</dbReference>
<keyword evidence="1" id="KW-0255">Endonuclease</keyword>
<dbReference type="InterPro" id="IPR036866">
    <property type="entry name" value="RibonucZ/Hydroxyglut_hydro"/>
</dbReference>
<gene>
    <name evidence="3" type="ORF">SAMN02910429_01992</name>
</gene>
<evidence type="ECO:0000259" key="2">
    <source>
        <dbReference type="SMART" id="SM00849"/>
    </source>
</evidence>
<dbReference type="PANTHER" id="PTHR46018">
    <property type="entry name" value="ZINC PHOSPHODIESTERASE ELAC PROTEIN 1"/>
    <property type="match status" value="1"/>
</dbReference>
<evidence type="ECO:0000313" key="3">
    <source>
        <dbReference type="EMBL" id="SES05989.1"/>
    </source>
</evidence>
<feature type="domain" description="Metallo-beta-lactamase" evidence="2">
    <location>
        <begin position="17"/>
        <end position="230"/>
    </location>
</feature>